<proteinExistence type="predicted"/>
<evidence type="ECO:0000313" key="11">
    <source>
        <dbReference type="EMBL" id="CAB5069725.1"/>
    </source>
</evidence>
<evidence type="ECO:0000313" key="3">
    <source>
        <dbReference type="EMBL" id="CAB4672791.1"/>
    </source>
</evidence>
<dbReference type="InterPro" id="IPR054485">
    <property type="entry name" value="FlK-like_dom"/>
</dbReference>
<evidence type="ECO:0000313" key="5">
    <source>
        <dbReference type="EMBL" id="CAB4775107.1"/>
    </source>
</evidence>
<dbReference type="PANTHER" id="PTHR36934">
    <property type="entry name" value="BLR0278 PROTEIN"/>
    <property type="match status" value="1"/>
</dbReference>
<dbReference type="PANTHER" id="PTHR36934:SF1">
    <property type="entry name" value="THIOESTERASE DOMAIN-CONTAINING PROTEIN"/>
    <property type="match status" value="1"/>
</dbReference>
<evidence type="ECO:0000313" key="7">
    <source>
        <dbReference type="EMBL" id="CAB4849716.1"/>
    </source>
</evidence>
<evidence type="ECO:0000313" key="2">
    <source>
        <dbReference type="EMBL" id="CAB4580737.1"/>
    </source>
</evidence>
<organism evidence="4">
    <name type="scientific">freshwater metagenome</name>
    <dbReference type="NCBI Taxonomy" id="449393"/>
    <lineage>
        <taxon>unclassified sequences</taxon>
        <taxon>metagenomes</taxon>
        <taxon>ecological metagenomes</taxon>
    </lineage>
</organism>
<dbReference type="EMBL" id="CAFAAR010000002">
    <property type="protein sequence ID" value="CAB4793923.1"/>
    <property type="molecule type" value="Genomic_DNA"/>
</dbReference>
<evidence type="ECO:0000313" key="6">
    <source>
        <dbReference type="EMBL" id="CAB4793923.1"/>
    </source>
</evidence>
<gene>
    <name evidence="2" type="ORF">UFOPK1773_00136</name>
    <name evidence="3" type="ORF">UFOPK2288_01122</name>
    <name evidence="4" type="ORF">UFOPK2589_00919</name>
    <name evidence="5" type="ORF">UFOPK2931_00383</name>
    <name evidence="6" type="ORF">UFOPK3056_00039</name>
    <name evidence="7" type="ORF">UFOPK3287_00605</name>
    <name evidence="8" type="ORF">UFOPK3558_00278</name>
    <name evidence="9" type="ORF">UFOPK3916_00103</name>
    <name evidence="10" type="ORF">UFOPK4074_00200</name>
    <name evidence="11" type="ORF">UFOPK4372_00043</name>
</gene>
<protein>
    <submittedName>
        <fullName evidence="4">Unannotated protein</fullName>
    </submittedName>
</protein>
<evidence type="ECO:0000313" key="10">
    <source>
        <dbReference type="EMBL" id="CAB5003729.1"/>
    </source>
</evidence>
<dbReference type="EMBL" id="CAEZUA010000004">
    <property type="protein sequence ID" value="CAB4580737.1"/>
    <property type="molecule type" value="Genomic_DNA"/>
</dbReference>
<evidence type="ECO:0000313" key="4">
    <source>
        <dbReference type="EMBL" id="CAB4702669.1"/>
    </source>
</evidence>
<dbReference type="EMBL" id="CAEZWS010000081">
    <property type="protein sequence ID" value="CAB4672791.1"/>
    <property type="molecule type" value="Genomic_DNA"/>
</dbReference>
<name>A0A6J6PVE8_9ZZZZ</name>
<dbReference type="EMBL" id="CAEZZZ010000011">
    <property type="protein sequence ID" value="CAB4775107.1"/>
    <property type="molecule type" value="Genomic_DNA"/>
</dbReference>
<dbReference type="AlphaFoldDB" id="A0A6J6PVE8"/>
<evidence type="ECO:0000313" key="9">
    <source>
        <dbReference type="EMBL" id="CAB4968499.1"/>
    </source>
</evidence>
<dbReference type="InterPro" id="IPR025540">
    <property type="entry name" value="FlK"/>
</dbReference>
<dbReference type="SUPFAM" id="SSF54637">
    <property type="entry name" value="Thioesterase/thiol ester dehydrase-isomerase"/>
    <property type="match status" value="1"/>
</dbReference>
<sequence length="139" mass="14956">MERENELVGAVGFSVMTIRPGDTTLAIGIGDLPIVATSYFVNLIESAALTAISEFLEAGETTRLLRVELDAIDAVGIGAEIRATAKCSALNGRELTFECDIYEGERHIVHAIMKRAAVERVSFLARTAAQSFSSLKPLN</sequence>
<evidence type="ECO:0000259" key="1">
    <source>
        <dbReference type="Pfam" id="PF22636"/>
    </source>
</evidence>
<accession>A0A6J6PVE8</accession>
<feature type="domain" description="Fluoroacetyl-CoA-specific thioesterase-like" evidence="1">
    <location>
        <begin position="26"/>
        <end position="120"/>
    </location>
</feature>
<dbReference type="EMBL" id="CAFBMI010000012">
    <property type="protein sequence ID" value="CAB4893672.1"/>
    <property type="molecule type" value="Genomic_DNA"/>
</dbReference>
<evidence type="ECO:0000313" key="8">
    <source>
        <dbReference type="EMBL" id="CAB4893672.1"/>
    </source>
</evidence>
<dbReference type="Pfam" id="PF22636">
    <property type="entry name" value="FlK"/>
    <property type="match status" value="1"/>
</dbReference>
<dbReference type="EMBL" id="CAFBOE010000003">
    <property type="protein sequence ID" value="CAB4968499.1"/>
    <property type="molecule type" value="Genomic_DNA"/>
</dbReference>
<dbReference type="EMBL" id="CAFBPG010000008">
    <property type="protein sequence ID" value="CAB5003729.1"/>
    <property type="molecule type" value="Genomic_DNA"/>
</dbReference>
<dbReference type="EMBL" id="CAFBJH010000028">
    <property type="protein sequence ID" value="CAB4849716.1"/>
    <property type="molecule type" value="Genomic_DNA"/>
</dbReference>
<dbReference type="EMBL" id="CAEZXT010000060">
    <property type="protein sequence ID" value="CAB4702669.1"/>
    <property type="molecule type" value="Genomic_DNA"/>
</dbReference>
<dbReference type="Gene3D" id="3.10.129.10">
    <property type="entry name" value="Hotdog Thioesterase"/>
    <property type="match status" value="1"/>
</dbReference>
<reference evidence="4" key="1">
    <citation type="submission" date="2020-05" db="EMBL/GenBank/DDBJ databases">
        <authorList>
            <person name="Chiriac C."/>
            <person name="Salcher M."/>
            <person name="Ghai R."/>
            <person name="Kavagutti S V."/>
        </authorList>
    </citation>
    <scope>NUCLEOTIDE SEQUENCE</scope>
</reference>
<dbReference type="EMBL" id="CAFBQZ010000002">
    <property type="protein sequence ID" value="CAB5069725.1"/>
    <property type="molecule type" value="Genomic_DNA"/>
</dbReference>
<dbReference type="InterPro" id="IPR029069">
    <property type="entry name" value="HotDog_dom_sf"/>
</dbReference>